<name>A0A4C1SCU9_EUMVA</name>
<dbReference type="EMBL" id="BGZK01003253">
    <property type="protein sequence ID" value="GBO99216.1"/>
    <property type="molecule type" value="Genomic_DNA"/>
</dbReference>
<evidence type="ECO:0000313" key="2">
    <source>
        <dbReference type="Proteomes" id="UP000299102"/>
    </source>
</evidence>
<evidence type="ECO:0000313" key="1">
    <source>
        <dbReference type="EMBL" id="GBO99216.1"/>
    </source>
</evidence>
<proteinExistence type="predicted"/>
<dbReference type="Proteomes" id="UP000299102">
    <property type="component" value="Unassembled WGS sequence"/>
</dbReference>
<protein>
    <submittedName>
        <fullName evidence="1">Uncharacterized protein</fullName>
    </submittedName>
</protein>
<sequence length="190" mass="21151">MAAWIDDSFLSDFLADPDMCACVDDSSASDIPPASVAVLQNLNFGKVPSPEVNNSENRWREPHVTSSRMFRIRTSKAQRSPPLKPRPNRISEDVHIRSKLRRSLEVILEKVALSTPLRPCARASLTLKPLCKYHGSLRQNNFIESILVPNIMSFVGESQDKSVNLTRPFTAARKADSAYAARPAGDVRAY</sequence>
<organism evidence="1 2">
    <name type="scientific">Eumeta variegata</name>
    <name type="common">Bagworm moth</name>
    <name type="synonym">Eumeta japonica</name>
    <dbReference type="NCBI Taxonomy" id="151549"/>
    <lineage>
        <taxon>Eukaryota</taxon>
        <taxon>Metazoa</taxon>
        <taxon>Ecdysozoa</taxon>
        <taxon>Arthropoda</taxon>
        <taxon>Hexapoda</taxon>
        <taxon>Insecta</taxon>
        <taxon>Pterygota</taxon>
        <taxon>Neoptera</taxon>
        <taxon>Endopterygota</taxon>
        <taxon>Lepidoptera</taxon>
        <taxon>Glossata</taxon>
        <taxon>Ditrysia</taxon>
        <taxon>Tineoidea</taxon>
        <taxon>Psychidae</taxon>
        <taxon>Oiketicinae</taxon>
        <taxon>Eumeta</taxon>
    </lineage>
</organism>
<accession>A0A4C1SCU9</accession>
<keyword evidence="2" id="KW-1185">Reference proteome</keyword>
<dbReference type="AlphaFoldDB" id="A0A4C1SCU9"/>
<gene>
    <name evidence="1" type="ORF">EVAR_69361_1</name>
</gene>
<comment type="caution">
    <text evidence="1">The sequence shown here is derived from an EMBL/GenBank/DDBJ whole genome shotgun (WGS) entry which is preliminary data.</text>
</comment>
<reference evidence="1 2" key="1">
    <citation type="journal article" date="2019" name="Commun. Biol.">
        <title>The bagworm genome reveals a unique fibroin gene that provides high tensile strength.</title>
        <authorList>
            <person name="Kono N."/>
            <person name="Nakamura H."/>
            <person name="Ohtoshi R."/>
            <person name="Tomita M."/>
            <person name="Numata K."/>
            <person name="Arakawa K."/>
        </authorList>
    </citation>
    <scope>NUCLEOTIDE SEQUENCE [LARGE SCALE GENOMIC DNA]</scope>
</reference>